<feature type="transmembrane region" description="Helical" evidence="1">
    <location>
        <begin position="45"/>
        <end position="64"/>
    </location>
</feature>
<keyword evidence="1" id="KW-0472">Membrane</keyword>
<dbReference type="EMBL" id="JAODOP010000004">
    <property type="protein sequence ID" value="MEF3834075.1"/>
    <property type="molecule type" value="Genomic_DNA"/>
</dbReference>
<keyword evidence="4" id="KW-1185">Reference proteome</keyword>
<name>A0ABU7XW98_9FLAO</name>
<gene>
    <name evidence="3" type="ORF">N1F79_13125</name>
</gene>
<dbReference type="RefSeq" id="WP_303306408.1">
    <property type="nucleotide sequence ID" value="NZ_JAODOP010000004.1"/>
</dbReference>
<keyword evidence="1" id="KW-1133">Transmembrane helix</keyword>
<accession>A0ABU7XW98</accession>
<evidence type="ECO:0000313" key="4">
    <source>
        <dbReference type="Proteomes" id="UP001337305"/>
    </source>
</evidence>
<feature type="domain" description="Endonuclease/exonuclease/phosphatase" evidence="2">
    <location>
        <begin position="97"/>
        <end position="261"/>
    </location>
</feature>
<evidence type="ECO:0000256" key="1">
    <source>
        <dbReference type="SAM" id="Phobius"/>
    </source>
</evidence>
<evidence type="ECO:0000259" key="2">
    <source>
        <dbReference type="Pfam" id="PF03372"/>
    </source>
</evidence>
<protein>
    <recommendedName>
        <fullName evidence="2">Endonuclease/exonuclease/phosphatase domain-containing protein</fullName>
    </recommendedName>
</protein>
<reference evidence="3 4" key="1">
    <citation type="submission" date="2022-09" db="EMBL/GenBank/DDBJ databases">
        <title>Genome sequencing of Flavivirga sp. MEBiC05379.</title>
        <authorList>
            <person name="Oh H.-M."/>
            <person name="Kwon K.K."/>
            <person name="Park M.J."/>
            <person name="Yang S.-H."/>
        </authorList>
    </citation>
    <scope>NUCLEOTIDE SEQUENCE [LARGE SCALE GENOMIC DNA]</scope>
    <source>
        <strain evidence="3 4">MEBiC05379</strain>
    </source>
</reference>
<sequence>MVLHFFIKDRTYDASLLFYLFPLPIIILIILILSLFLGKKRKYNLILAALLLVTWIGRSFRISFPSDIRETDMEIVFWNASRDNDFELAFSEHESIPDIMILTESNEKKFEGLRLKYPHFYFYETNSEIEIFSKIPLSIIKEETSKFHSTVVSFKAEDINFFVVDVSGSMDVPREWELEFVNSIIKETNKTVVLGDFNVPYESMHLEHIKSNFDHAFSEKGNGFRETWFWNIPLLSLDHIWVSKDLEILKAAKISTLKSDHSMIKAVVRK</sequence>
<keyword evidence="1" id="KW-0812">Transmembrane</keyword>
<dbReference type="Pfam" id="PF03372">
    <property type="entry name" value="Exo_endo_phos"/>
    <property type="match status" value="1"/>
</dbReference>
<organism evidence="3 4">
    <name type="scientific">Flavivirga spongiicola</name>
    <dbReference type="NCBI Taxonomy" id="421621"/>
    <lineage>
        <taxon>Bacteria</taxon>
        <taxon>Pseudomonadati</taxon>
        <taxon>Bacteroidota</taxon>
        <taxon>Flavobacteriia</taxon>
        <taxon>Flavobacteriales</taxon>
        <taxon>Flavobacteriaceae</taxon>
        <taxon>Flavivirga</taxon>
    </lineage>
</organism>
<proteinExistence type="predicted"/>
<dbReference type="Gene3D" id="3.60.10.10">
    <property type="entry name" value="Endonuclease/exonuclease/phosphatase"/>
    <property type="match status" value="1"/>
</dbReference>
<dbReference type="InterPro" id="IPR005135">
    <property type="entry name" value="Endo/exonuclease/phosphatase"/>
</dbReference>
<feature type="transmembrane region" description="Helical" evidence="1">
    <location>
        <begin position="16"/>
        <end position="38"/>
    </location>
</feature>
<dbReference type="InterPro" id="IPR036691">
    <property type="entry name" value="Endo/exonu/phosph_ase_sf"/>
</dbReference>
<evidence type="ECO:0000313" key="3">
    <source>
        <dbReference type="EMBL" id="MEF3834075.1"/>
    </source>
</evidence>
<dbReference type="Proteomes" id="UP001337305">
    <property type="component" value="Unassembled WGS sequence"/>
</dbReference>
<comment type="caution">
    <text evidence="3">The sequence shown here is derived from an EMBL/GenBank/DDBJ whole genome shotgun (WGS) entry which is preliminary data.</text>
</comment>
<dbReference type="SUPFAM" id="SSF56219">
    <property type="entry name" value="DNase I-like"/>
    <property type="match status" value="1"/>
</dbReference>